<protein>
    <recommendedName>
        <fullName evidence="1">citrate lyase holo-[acyl-carrier protein] synthase</fullName>
        <ecNumber evidence="1">2.7.7.61</ecNumber>
    </recommendedName>
</protein>
<dbReference type="Proteomes" id="UP000016644">
    <property type="component" value="Unassembled WGS sequence"/>
</dbReference>
<evidence type="ECO:0000256" key="3">
    <source>
        <dbReference type="ARBA" id="ARBA00022695"/>
    </source>
</evidence>
<evidence type="ECO:0000313" key="6">
    <source>
        <dbReference type="Proteomes" id="UP000016644"/>
    </source>
</evidence>
<sequence length="181" mass="20295">MMAHSIFETGSPVDIAMVLANRDRRVAVQQRILEQTPDETLIVTKLNVPGPIKNNAALQQLFTMGVSRFRSVLTQVNLAVIPITEWHELTGNELFWRSSATSAAVKRAAVTFEDTDVLGRIFDVDILTGNPAKAISRTALGFPVRRCFVCQRPAKECARSRRHSVAELQAYFDRLYQQVSH</sequence>
<keyword evidence="3" id="KW-0548">Nucleotidyltransferase</keyword>
<reference evidence="5 6" key="1">
    <citation type="submission" date="2013-06" db="EMBL/GenBank/DDBJ databases">
        <authorList>
            <person name="Weinstock G."/>
            <person name="Sodergren E."/>
            <person name="Lobos E.A."/>
            <person name="Fulton L."/>
            <person name="Fulton R."/>
            <person name="Courtney L."/>
            <person name="Fronick C."/>
            <person name="O'Laughlin M."/>
            <person name="Godfrey J."/>
            <person name="Wilson R.M."/>
            <person name="Miner T."/>
            <person name="Farmer C."/>
            <person name="Delehaunty K."/>
            <person name="Cordes M."/>
            <person name="Minx P."/>
            <person name="Tomlinson C."/>
            <person name="Chen J."/>
            <person name="Wollam A."/>
            <person name="Pepin K.H."/>
            <person name="Bhonagiri V."/>
            <person name="Zhang X."/>
            <person name="Warren W."/>
            <person name="Mitreva M."/>
            <person name="Mardis E.R."/>
            <person name="Wilson R.K."/>
        </authorList>
    </citation>
    <scope>NUCLEOTIDE SEQUENCE [LARGE SCALE GENOMIC DNA]</scope>
    <source>
        <strain evidence="5 6">ATCC 14869</strain>
    </source>
</reference>
<dbReference type="GeneID" id="56992210"/>
<dbReference type="AlphaFoldDB" id="U2P2Q5"/>
<dbReference type="GO" id="GO:0050519">
    <property type="term" value="F:holo-citrate lyase synthase activity"/>
    <property type="evidence" value="ECO:0007669"/>
    <property type="project" value="UniProtKB-EC"/>
</dbReference>
<comment type="catalytic activity">
    <reaction evidence="4">
        <text>apo-[citrate lyase ACP] + 2'-(5''-triphospho-alpha-D-ribosyl)-3'-dephospho-CoA = holo-[citrate lyase ACP] + diphosphate</text>
        <dbReference type="Rhea" id="RHEA:16333"/>
        <dbReference type="Rhea" id="RHEA-COMP:10157"/>
        <dbReference type="Rhea" id="RHEA-COMP:10158"/>
        <dbReference type="ChEBI" id="CHEBI:29999"/>
        <dbReference type="ChEBI" id="CHEBI:33019"/>
        <dbReference type="ChEBI" id="CHEBI:61378"/>
        <dbReference type="ChEBI" id="CHEBI:82683"/>
        <dbReference type="EC" id="2.7.7.61"/>
    </reaction>
</comment>
<organism evidence="5 6">
    <name type="scientific">Levilactobacillus brevis ATCC 14869 = DSM 20054</name>
    <dbReference type="NCBI Taxonomy" id="649758"/>
    <lineage>
        <taxon>Bacteria</taxon>
        <taxon>Bacillati</taxon>
        <taxon>Bacillota</taxon>
        <taxon>Bacilli</taxon>
        <taxon>Lactobacillales</taxon>
        <taxon>Lactobacillaceae</taxon>
        <taxon>Levilactobacillus</taxon>
    </lineage>
</organism>
<dbReference type="EC" id="2.7.7.61" evidence="1"/>
<proteinExistence type="predicted"/>
<comment type="caution">
    <text evidence="5">The sequence shown here is derived from an EMBL/GenBank/DDBJ whole genome shotgun (WGS) entry which is preliminary data.</text>
</comment>
<name>U2P2Q5_LEVBR</name>
<evidence type="ECO:0000256" key="2">
    <source>
        <dbReference type="ARBA" id="ARBA00022679"/>
    </source>
</evidence>
<evidence type="ECO:0000256" key="4">
    <source>
        <dbReference type="ARBA" id="ARBA00048574"/>
    </source>
</evidence>
<accession>U2P2Q5</accession>
<evidence type="ECO:0000313" key="5">
    <source>
        <dbReference type="EMBL" id="ERK44750.1"/>
    </source>
</evidence>
<dbReference type="InterPro" id="IPR005551">
    <property type="entry name" value="CitX"/>
</dbReference>
<dbReference type="Pfam" id="PF03802">
    <property type="entry name" value="CitX"/>
    <property type="match status" value="1"/>
</dbReference>
<dbReference type="HOGENOM" id="CLU_104529_1_0_9"/>
<keyword evidence="2" id="KW-0808">Transferase</keyword>
<dbReference type="EMBL" id="AWVK01000027">
    <property type="protein sequence ID" value="ERK44750.1"/>
    <property type="molecule type" value="Genomic_DNA"/>
</dbReference>
<dbReference type="PATRIC" id="fig|649758.3.peg.607"/>
<dbReference type="GO" id="GO:0051191">
    <property type="term" value="P:prosthetic group biosynthetic process"/>
    <property type="evidence" value="ECO:0007669"/>
    <property type="project" value="InterPro"/>
</dbReference>
<evidence type="ECO:0000256" key="1">
    <source>
        <dbReference type="ARBA" id="ARBA00012524"/>
    </source>
</evidence>
<dbReference type="RefSeq" id="WP_021742165.1">
    <property type="nucleotide sequence ID" value="NZ_AZCP01000004.1"/>
</dbReference>
<dbReference type="NCBIfam" id="TIGR03124">
    <property type="entry name" value="citrate_citX"/>
    <property type="match status" value="1"/>
</dbReference>
<gene>
    <name evidence="5" type="ORF">HMPREF0495_00670</name>
</gene>